<keyword evidence="2" id="KW-1185">Reference proteome</keyword>
<evidence type="ECO:0000313" key="2">
    <source>
        <dbReference type="Proteomes" id="UP000736335"/>
    </source>
</evidence>
<reference evidence="1" key="1">
    <citation type="journal article" date="2020" name="Nat. Commun.">
        <title>Large-scale genome sequencing of mycorrhizal fungi provides insights into the early evolution of symbiotic traits.</title>
        <authorList>
            <person name="Miyauchi S."/>
            <person name="Kiss E."/>
            <person name="Kuo A."/>
            <person name="Drula E."/>
            <person name="Kohler A."/>
            <person name="Sanchez-Garcia M."/>
            <person name="Morin E."/>
            <person name="Andreopoulos B."/>
            <person name="Barry K.W."/>
            <person name="Bonito G."/>
            <person name="Buee M."/>
            <person name="Carver A."/>
            <person name="Chen C."/>
            <person name="Cichocki N."/>
            <person name="Clum A."/>
            <person name="Culley D."/>
            <person name="Crous P.W."/>
            <person name="Fauchery L."/>
            <person name="Girlanda M."/>
            <person name="Hayes R.D."/>
            <person name="Keri Z."/>
            <person name="LaButti K."/>
            <person name="Lipzen A."/>
            <person name="Lombard V."/>
            <person name="Magnuson J."/>
            <person name="Maillard F."/>
            <person name="Murat C."/>
            <person name="Nolan M."/>
            <person name="Ohm R.A."/>
            <person name="Pangilinan J."/>
            <person name="Pereira M.F."/>
            <person name="Perotto S."/>
            <person name="Peter M."/>
            <person name="Pfister S."/>
            <person name="Riley R."/>
            <person name="Sitrit Y."/>
            <person name="Stielow J.B."/>
            <person name="Szollosi G."/>
            <person name="Zifcakova L."/>
            <person name="Stursova M."/>
            <person name="Spatafora J.W."/>
            <person name="Tedersoo L."/>
            <person name="Vaario L.M."/>
            <person name="Yamada A."/>
            <person name="Yan M."/>
            <person name="Wang P."/>
            <person name="Xu J."/>
            <person name="Bruns T."/>
            <person name="Baldrian P."/>
            <person name="Vilgalys R."/>
            <person name="Dunand C."/>
            <person name="Henrissat B."/>
            <person name="Grigoriev I.V."/>
            <person name="Hibbett D."/>
            <person name="Nagy L.G."/>
            <person name="Martin F.M."/>
        </authorList>
    </citation>
    <scope>NUCLEOTIDE SEQUENCE</scope>
    <source>
        <strain evidence="1">UH-Tt-Lm1</strain>
    </source>
</reference>
<dbReference type="AlphaFoldDB" id="A0A9P6LBP4"/>
<dbReference type="OrthoDB" id="2576334at2759"/>
<dbReference type="Proteomes" id="UP000736335">
    <property type="component" value="Unassembled WGS sequence"/>
</dbReference>
<gene>
    <name evidence="1" type="ORF">BJ322DRAFT_60191</name>
</gene>
<organism evidence="1 2">
    <name type="scientific">Thelephora terrestris</name>
    <dbReference type="NCBI Taxonomy" id="56493"/>
    <lineage>
        <taxon>Eukaryota</taxon>
        <taxon>Fungi</taxon>
        <taxon>Dikarya</taxon>
        <taxon>Basidiomycota</taxon>
        <taxon>Agaricomycotina</taxon>
        <taxon>Agaricomycetes</taxon>
        <taxon>Thelephorales</taxon>
        <taxon>Thelephoraceae</taxon>
        <taxon>Thelephora</taxon>
    </lineage>
</organism>
<name>A0A9P6LBP4_9AGAM</name>
<proteinExistence type="predicted"/>
<comment type="caution">
    <text evidence="1">The sequence shown here is derived from an EMBL/GenBank/DDBJ whole genome shotgun (WGS) entry which is preliminary data.</text>
</comment>
<protein>
    <submittedName>
        <fullName evidence="1">Uncharacterized protein</fullName>
    </submittedName>
</protein>
<dbReference type="EMBL" id="WIUZ02000001">
    <property type="protein sequence ID" value="KAF9792600.1"/>
    <property type="molecule type" value="Genomic_DNA"/>
</dbReference>
<sequence>MAVAFQLGIGSTSPTITYHPFSPNVIAQDATSGWTTYFTNSGFPSTPGQAGDGTGLQISSENGSFFSITWFGIGIDLYGNATLAAFEVSLDRKNGGSGSGDVMVGPSSNLLASFSNLPLDTYTVTLTANTSSSPSSFIAFERAVITSAVEVANLNDLTVQSVTVDNAMIVYEGLWSTFQSTVIAPESQFHVTDQLGDTAQLTFNGTAVSVFGLRDTIAVHMGRRRCVVLHHWT</sequence>
<evidence type="ECO:0000313" key="1">
    <source>
        <dbReference type="EMBL" id="KAF9792600.1"/>
    </source>
</evidence>
<accession>A0A9P6LBP4</accession>
<reference evidence="1" key="2">
    <citation type="submission" date="2020-11" db="EMBL/GenBank/DDBJ databases">
        <authorList>
            <consortium name="DOE Joint Genome Institute"/>
            <person name="Kuo A."/>
            <person name="Miyauchi S."/>
            <person name="Kiss E."/>
            <person name="Drula E."/>
            <person name="Kohler A."/>
            <person name="Sanchez-Garcia M."/>
            <person name="Andreopoulos B."/>
            <person name="Barry K.W."/>
            <person name="Bonito G."/>
            <person name="Buee M."/>
            <person name="Carver A."/>
            <person name="Chen C."/>
            <person name="Cichocki N."/>
            <person name="Clum A."/>
            <person name="Culley D."/>
            <person name="Crous P.W."/>
            <person name="Fauchery L."/>
            <person name="Girlanda M."/>
            <person name="Hayes R."/>
            <person name="Keri Z."/>
            <person name="Labutti K."/>
            <person name="Lipzen A."/>
            <person name="Lombard V."/>
            <person name="Magnuson J."/>
            <person name="Maillard F."/>
            <person name="Morin E."/>
            <person name="Murat C."/>
            <person name="Nolan M."/>
            <person name="Ohm R."/>
            <person name="Pangilinan J."/>
            <person name="Pereira M."/>
            <person name="Perotto S."/>
            <person name="Peter M."/>
            <person name="Riley R."/>
            <person name="Sitrit Y."/>
            <person name="Stielow B."/>
            <person name="Szollosi G."/>
            <person name="Zifcakova L."/>
            <person name="Stursova M."/>
            <person name="Spatafora J.W."/>
            <person name="Tedersoo L."/>
            <person name="Vaario L.-M."/>
            <person name="Yamada A."/>
            <person name="Yan M."/>
            <person name="Wang P."/>
            <person name="Xu J."/>
            <person name="Bruns T."/>
            <person name="Baldrian P."/>
            <person name="Vilgalys R."/>
            <person name="Henrissat B."/>
            <person name="Grigoriev I.V."/>
            <person name="Hibbett D."/>
            <person name="Nagy L.G."/>
            <person name="Martin F.M."/>
        </authorList>
    </citation>
    <scope>NUCLEOTIDE SEQUENCE</scope>
    <source>
        <strain evidence="1">UH-Tt-Lm1</strain>
    </source>
</reference>